<dbReference type="AlphaFoldDB" id="A0A8J7IQE1"/>
<proteinExistence type="predicted"/>
<dbReference type="Pfam" id="PF01973">
    <property type="entry name" value="MptE-like"/>
    <property type="match status" value="1"/>
</dbReference>
<evidence type="ECO:0000313" key="3">
    <source>
        <dbReference type="Proteomes" id="UP000636888"/>
    </source>
</evidence>
<dbReference type="Gene3D" id="3.90.1480.10">
    <property type="entry name" value="Alpha-2,3-sialyltransferase"/>
    <property type="match status" value="1"/>
</dbReference>
<dbReference type="RefSeq" id="WP_199383720.1">
    <property type="nucleotide sequence ID" value="NZ_JAEMHM010000006.1"/>
</dbReference>
<protein>
    <submittedName>
        <fullName evidence="2">DUF115 domain-containing protein</fullName>
    </submittedName>
</protein>
<dbReference type="PANTHER" id="PTHR41786:SF1">
    <property type="entry name" value="6-HYDROXYMETHYLPTERIN DIPHOSPHOKINASE MPTE-LIKE DOMAIN-CONTAINING PROTEIN"/>
    <property type="match status" value="1"/>
</dbReference>
<keyword evidence="3" id="KW-1185">Reference proteome</keyword>
<dbReference type="Gene3D" id="1.25.40.10">
    <property type="entry name" value="Tetratricopeptide repeat domain"/>
    <property type="match status" value="1"/>
</dbReference>
<comment type="caution">
    <text evidence="2">The sequence shown here is derived from an EMBL/GenBank/DDBJ whole genome shotgun (WGS) entry which is preliminary data.</text>
</comment>
<evidence type="ECO:0000259" key="1">
    <source>
        <dbReference type="Pfam" id="PF01973"/>
    </source>
</evidence>
<dbReference type="EMBL" id="JAEMHM010000006">
    <property type="protein sequence ID" value="MBJ6724834.1"/>
    <property type="molecule type" value="Genomic_DNA"/>
</dbReference>
<dbReference type="InterPro" id="IPR002826">
    <property type="entry name" value="MptE-like"/>
</dbReference>
<dbReference type="PANTHER" id="PTHR41786">
    <property type="entry name" value="MOTILITY ACCESSORY FACTOR MAF"/>
    <property type="match status" value="1"/>
</dbReference>
<sequence length="840" mass="94158">MENVENPLGVFMVNRFGDRYLYAVNRSAFNSVGSESLYQSLFGDSLFLEYQLYVVVGTDSGVFPQYLAKKGIPIGTRYLFVELPEVLATITAGGALVGLPEEIVVTTVDRWEEEAAQLQFEEYVLLDAVRLQNSVASSDAYLPDYQVISWDLGLELNKRLHMIQASINCKLFIIRQVQNVADNKIGFAQTLAGAFAGRTAIVLAGGPSLLEALPWVRENRDRVVIIAVSRISKILLAHGIVPHIVATVDPQRISFEVSRELLRFPGGSDGPLLVNSHHASQLLVSQWHGRSVYTSSLFPWKTPLNADTLLYTGPTVGNFALSIAMNLGCSEIILAGIDLCFTPQGQTHAAGSNEDKVGPDLSRVSKRIETYGGWHADTNPGYAEALRALTVQARLAQAHGHKLYNCAKSAAKVPLIDFVAIDDFVVAPAEETPAALINRMVPEPTSQNRLSHYRLVQKELSRARRSFQEILNLSREALQCADGLFGTNGRERDFRHKIRMDKIERRLDQRYAEFTLLVKQFGLKKFLRILKAPTEPADWTDEQIETATRDYYESYIEGTETLIKLMDETLDRVAARIEEDKSHPKFDLVFTQWEKDEQPGRLRILRQKHPEVDAVMSGEERDRARELENAFEMMMTEERTEQVITLEQIHDVRHTRSKAQLLFGRKKLDDLQNMAEGLAKHPDPEKARPYLNFIRGLIAELRENPTEAMDNYQPLLEEGSPLTEDALLQIASLSLNAGDVDNAILALDCLSGISPAYLPPYGDLLKAIGRFEDAFNCYNRYLGMVPDDPSAMMRLAMFCQEAGITDGARELFQRILAKDPQNSAAQRFLDELNLSAPINT</sequence>
<gene>
    <name evidence="2" type="ORF">JFN93_08960</name>
</gene>
<dbReference type="SUPFAM" id="SSF48452">
    <property type="entry name" value="TPR-like"/>
    <property type="match status" value="1"/>
</dbReference>
<dbReference type="Pfam" id="PF14559">
    <property type="entry name" value="TPR_19"/>
    <property type="match status" value="1"/>
</dbReference>
<dbReference type="Proteomes" id="UP000636888">
    <property type="component" value="Unassembled WGS sequence"/>
</dbReference>
<accession>A0A8J7IQE1</accession>
<dbReference type="InterPro" id="IPR011990">
    <property type="entry name" value="TPR-like_helical_dom_sf"/>
</dbReference>
<name>A0A8J7IQE1_9BACT</name>
<reference evidence="2" key="1">
    <citation type="submission" date="2020-12" db="EMBL/GenBank/DDBJ databases">
        <title>Geomonas sp. Red875, isolated from river sediment.</title>
        <authorList>
            <person name="Xu Z."/>
            <person name="Zhang Z."/>
            <person name="Masuda Y."/>
            <person name="Itoh H."/>
            <person name="Senoo K."/>
        </authorList>
    </citation>
    <scope>NUCLEOTIDE SEQUENCE</scope>
    <source>
        <strain evidence="2">Red875</strain>
    </source>
</reference>
<evidence type="ECO:0000313" key="2">
    <source>
        <dbReference type="EMBL" id="MBJ6724834.1"/>
    </source>
</evidence>
<feature type="domain" description="6-hydroxymethylpterin diphosphokinase MptE-like" evidence="1">
    <location>
        <begin position="176"/>
        <end position="342"/>
    </location>
</feature>
<organism evidence="2 3">
    <name type="scientific">Geomesophilobacter sediminis</name>
    <dbReference type="NCBI Taxonomy" id="2798584"/>
    <lineage>
        <taxon>Bacteria</taxon>
        <taxon>Pseudomonadati</taxon>
        <taxon>Thermodesulfobacteriota</taxon>
        <taxon>Desulfuromonadia</taxon>
        <taxon>Geobacterales</taxon>
        <taxon>Geobacteraceae</taxon>
        <taxon>Geomesophilobacter</taxon>
    </lineage>
</organism>